<dbReference type="PIRSF" id="PIRSF002583">
    <property type="entry name" value="Hsp90"/>
    <property type="match status" value="1"/>
</dbReference>
<comment type="similarity">
    <text evidence="1">Belongs to the heat shock protein 90 family.</text>
</comment>
<dbReference type="SUPFAM" id="SSF54211">
    <property type="entry name" value="Ribosomal protein S5 domain 2-like"/>
    <property type="match status" value="1"/>
</dbReference>
<protein>
    <submittedName>
        <fullName evidence="5">HSP90 family protein</fullName>
    </submittedName>
</protein>
<dbReference type="PANTHER" id="PTHR11528">
    <property type="entry name" value="HEAT SHOCK PROTEIN 90 FAMILY MEMBER"/>
    <property type="match status" value="1"/>
</dbReference>
<dbReference type="Gene3D" id="3.30.565.10">
    <property type="entry name" value="Histidine kinase-like ATPase, C-terminal domain"/>
    <property type="match status" value="1"/>
</dbReference>
<keyword evidence="4" id="KW-0143">Chaperone</keyword>
<dbReference type="NCBIfam" id="NF010683">
    <property type="entry name" value="PRK14083.1"/>
    <property type="match status" value="1"/>
</dbReference>
<organism evidence="5 6">
    <name type="scientific">Gordonia hydrophobica</name>
    <dbReference type="NCBI Taxonomy" id="40516"/>
    <lineage>
        <taxon>Bacteria</taxon>
        <taxon>Bacillati</taxon>
        <taxon>Actinomycetota</taxon>
        <taxon>Actinomycetes</taxon>
        <taxon>Mycobacteriales</taxon>
        <taxon>Gordoniaceae</taxon>
        <taxon>Gordonia</taxon>
    </lineage>
</organism>
<dbReference type="InterPro" id="IPR036890">
    <property type="entry name" value="HATPase_C_sf"/>
</dbReference>
<gene>
    <name evidence="5" type="ORF">RVF87_08480</name>
</gene>
<evidence type="ECO:0000313" key="5">
    <source>
        <dbReference type="EMBL" id="WYY09075.1"/>
    </source>
</evidence>
<keyword evidence="3" id="KW-0067">ATP-binding</keyword>
<dbReference type="Gene3D" id="3.30.230.80">
    <property type="match status" value="1"/>
</dbReference>
<keyword evidence="6" id="KW-1185">Reference proteome</keyword>
<evidence type="ECO:0000313" key="6">
    <source>
        <dbReference type="Proteomes" id="UP001479933"/>
    </source>
</evidence>
<dbReference type="EMBL" id="CP136137">
    <property type="protein sequence ID" value="WYY09075.1"/>
    <property type="molecule type" value="Genomic_DNA"/>
</dbReference>
<dbReference type="RefSeq" id="WP_066164053.1">
    <property type="nucleotide sequence ID" value="NZ_CP136137.1"/>
</dbReference>
<dbReference type="InterPro" id="IPR001404">
    <property type="entry name" value="Hsp90_fam"/>
</dbReference>
<name>A0ABZ2U5S9_9ACTN</name>
<accession>A0ABZ2U5S9</accession>
<keyword evidence="2" id="KW-0547">Nucleotide-binding</keyword>
<sequence>MEQTGVFDVDLRGLIDVLGTNLYSTPGVFVRELLQNAIDAQRVRGTAETPIEITADGAEFLIVDHGVGMSEEQIAGLLGTIGRSSKRDALGFSDQETIGQFGVGLLSGFLAGDRIEVSSKAEGSAPVRWIGDAAGAVWSETGDRSTVGTTVRIVARPGMERWLQAEAVAALAAEYTALNRTPVLVNGQRVNPPQDLFADNPGMRAAAQVAFCQEEFGFTPLDSVELSVPQAGLRGIAFVRPSGGDLVRRDHHRVYLKGLLVGDVADLVPEWAYFVRVVVLGTGLTPTASRESLIHDDLFHEVADAVGTQVHDWLTGLAARPELREKFLAVHEQGIKGLAVHRPELLDFVDRFCEFETNYGPMPLATFRARFTDLRYTGSVDDFRVLADILGGRGFGLVNAGYAFESAVIRTLLRTDPRIVGEHVTQEVLLAALGDTDSATRDRFADVLTTAETTLAAFDCDVALTSVDPDTLSALLLTDDSAKLAHDRREMLEAADETDVWLAAVAAIDHAQAEPPSTRPVLVLNVANELVARLPGVSDPVVVGALVRTILGQALIRARRSLPHALARDVDSAIMLLADLATRPTSA</sequence>
<dbReference type="SUPFAM" id="SSF55874">
    <property type="entry name" value="ATPase domain of HSP90 chaperone/DNA topoisomerase II/histidine kinase"/>
    <property type="match status" value="1"/>
</dbReference>
<evidence type="ECO:0000256" key="3">
    <source>
        <dbReference type="ARBA" id="ARBA00022840"/>
    </source>
</evidence>
<reference evidence="5 6" key="1">
    <citation type="journal article" date="2023" name="Virus Evol.">
        <title>Computational host range prediction-The good, the bad, and the ugly.</title>
        <authorList>
            <person name="Howell A.A."/>
            <person name="Versoza C.J."/>
            <person name="Pfeifer S.P."/>
        </authorList>
    </citation>
    <scope>NUCLEOTIDE SEQUENCE [LARGE SCALE GENOMIC DNA]</scope>
    <source>
        <strain evidence="5 6">1610/1b</strain>
    </source>
</reference>
<dbReference type="Proteomes" id="UP001479933">
    <property type="component" value="Chromosome"/>
</dbReference>
<proteinExistence type="inferred from homology"/>
<evidence type="ECO:0000256" key="1">
    <source>
        <dbReference type="ARBA" id="ARBA00008239"/>
    </source>
</evidence>
<evidence type="ECO:0000256" key="2">
    <source>
        <dbReference type="ARBA" id="ARBA00022741"/>
    </source>
</evidence>
<dbReference type="Pfam" id="PF13589">
    <property type="entry name" value="HATPase_c_3"/>
    <property type="match status" value="1"/>
</dbReference>
<evidence type="ECO:0000256" key="4">
    <source>
        <dbReference type="ARBA" id="ARBA00023186"/>
    </source>
</evidence>
<dbReference type="InterPro" id="IPR020568">
    <property type="entry name" value="Ribosomal_Su5_D2-typ_SF"/>
</dbReference>